<proteinExistence type="predicted"/>
<gene>
    <name evidence="1" type="ORF">ACFO6W_23285</name>
</gene>
<dbReference type="RefSeq" id="WP_380001016.1">
    <property type="nucleotide sequence ID" value="NZ_JBHSGN010000146.1"/>
</dbReference>
<sequence>MKHISVYLLMFLCGCICFGCHKNKEVILNMEVEGVIISIYQDRKNHEVYTFTIKSNSWYDGTFIADFYPKSWLYASIGDSIIKKKNEDFITIKKETVPL</sequence>
<dbReference type="PROSITE" id="PS51257">
    <property type="entry name" value="PROKAR_LIPOPROTEIN"/>
    <property type="match status" value="1"/>
</dbReference>
<dbReference type="EMBL" id="JBHSGN010000146">
    <property type="protein sequence ID" value="MFC4676610.1"/>
    <property type="molecule type" value="Genomic_DNA"/>
</dbReference>
<name>A0ABV9L2M1_9BACT</name>
<dbReference type="Proteomes" id="UP001596023">
    <property type="component" value="Unassembled WGS sequence"/>
</dbReference>
<evidence type="ECO:0000313" key="2">
    <source>
        <dbReference type="Proteomes" id="UP001596023"/>
    </source>
</evidence>
<keyword evidence="2" id="KW-1185">Reference proteome</keyword>
<evidence type="ECO:0008006" key="3">
    <source>
        <dbReference type="Google" id="ProtNLM"/>
    </source>
</evidence>
<comment type="caution">
    <text evidence="1">The sequence shown here is derived from an EMBL/GenBank/DDBJ whole genome shotgun (WGS) entry which is preliminary data.</text>
</comment>
<evidence type="ECO:0000313" key="1">
    <source>
        <dbReference type="EMBL" id="MFC4676610.1"/>
    </source>
</evidence>
<accession>A0ABV9L2M1</accession>
<organism evidence="1 2">
    <name type="scientific">Dysgonomonas termitidis</name>
    <dbReference type="NCBI Taxonomy" id="1516126"/>
    <lineage>
        <taxon>Bacteria</taxon>
        <taxon>Pseudomonadati</taxon>
        <taxon>Bacteroidota</taxon>
        <taxon>Bacteroidia</taxon>
        <taxon>Bacteroidales</taxon>
        <taxon>Dysgonomonadaceae</taxon>
        <taxon>Dysgonomonas</taxon>
    </lineage>
</organism>
<protein>
    <recommendedName>
        <fullName evidence="3">DUF4369 domain-containing protein</fullName>
    </recommendedName>
</protein>
<reference evidence="2" key="1">
    <citation type="journal article" date="2019" name="Int. J. Syst. Evol. Microbiol.">
        <title>The Global Catalogue of Microorganisms (GCM) 10K type strain sequencing project: providing services to taxonomists for standard genome sequencing and annotation.</title>
        <authorList>
            <consortium name="The Broad Institute Genomics Platform"/>
            <consortium name="The Broad Institute Genome Sequencing Center for Infectious Disease"/>
            <person name="Wu L."/>
            <person name="Ma J."/>
        </authorList>
    </citation>
    <scope>NUCLEOTIDE SEQUENCE [LARGE SCALE GENOMIC DNA]</scope>
    <source>
        <strain evidence="2">CCUG 66188</strain>
    </source>
</reference>